<dbReference type="EC" id="1.2.1.70" evidence="3 9"/>
<dbReference type="InterPro" id="IPR015896">
    <property type="entry name" value="4pyrrol_synth_GluRdtase_dimer"/>
</dbReference>
<evidence type="ECO:0000256" key="6">
    <source>
        <dbReference type="ARBA" id="ARBA00023244"/>
    </source>
</evidence>
<dbReference type="FunFam" id="3.40.50.720:FF:000031">
    <property type="entry name" value="Glutamyl-tRNA reductase"/>
    <property type="match status" value="1"/>
</dbReference>
<keyword evidence="5 9" id="KW-0560">Oxidoreductase</keyword>
<dbReference type="SUPFAM" id="SSF69075">
    <property type="entry name" value="Glutamyl tRNA-reductase dimerization domain"/>
    <property type="match status" value="1"/>
</dbReference>
<comment type="domain">
    <text evidence="9">Possesses an unusual extended V-shaped dimeric structure with each monomer consisting of three distinct domains arranged along a curved 'spinal' alpha-helix. The N-terminal catalytic domain specifically recognizes the glutamate moiety of the substrate. The second domain is the NADPH-binding domain, and the third C-terminal domain is responsible for dimerization.</text>
</comment>
<dbReference type="NCBIfam" id="TIGR01035">
    <property type="entry name" value="hemA"/>
    <property type="match status" value="1"/>
</dbReference>
<dbReference type="PANTHER" id="PTHR43013:SF1">
    <property type="entry name" value="GLUTAMYL-TRNA REDUCTASE"/>
    <property type="match status" value="1"/>
</dbReference>
<evidence type="ECO:0000256" key="7">
    <source>
        <dbReference type="ARBA" id="ARBA00047464"/>
    </source>
</evidence>
<dbReference type="Pfam" id="PF00745">
    <property type="entry name" value="GlutR_dimer"/>
    <property type="match status" value="1"/>
</dbReference>
<reference evidence="19" key="1">
    <citation type="journal article" date="2010" name="Stand. Genomic Sci.">
        <title>Complete genome sequence of Syntrophothermus lipocalidus type strain (TGB-C1T).</title>
        <authorList>
            <consortium name="US DOE Joint Genome Institute (JGI-PGF)"/>
            <person name="Djao O."/>
            <person name="Zhang X."/>
            <person name="Lucas S."/>
            <person name="Lapidus A."/>
            <person name="Glavina Del Rio T."/>
            <person name="Nolan M."/>
            <person name="Tice H."/>
            <person name="Cheng J."/>
            <person name="Han C."/>
            <person name="Tapia R."/>
            <person name="Goodwin L."/>
            <person name="Pitluck S."/>
            <person name="Liolios K."/>
            <person name="Ivanova N."/>
            <person name="Mavromatis K."/>
            <person name="Mikhailova N."/>
            <person name="Ovchinnikova G."/>
            <person name="Pati A."/>
            <person name="Brambilla E."/>
            <person name="Chen A."/>
            <person name="Palaniappan K."/>
            <person name="Land M."/>
            <person name="Hauser L."/>
            <person name="Chang Y."/>
            <person name="Jeffries C."/>
            <person name="Rohde M."/>
            <person name="Sikorski J."/>
            <person name="Spring S."/>
            <person name="Goker M."/>
            <person name="Detter J."/>
            <person name="Woyke T."/>
            <person name="Bristow J."/>
            <person name="Eisen J."/>
            <person name="Markowitz V."/>
            <person name="Hugenholtz P."/>
            <person name="Kyrpides N."/>
            <person name="Klenk H."/>
        </authorList>
    </citation>
    <scope>NUCLEOTIDE SEQUENCE [LARGE SCALE GENOMIC DNA]</scope>
    <source>
        <strain evidence="19">DSM 12680 / TGB-C1</strain>
    </source>
</reference>
<comment type="catalytic activity">
    <reaction evidence="7 9 14">
        <text>(S)-4-amino-5-oxopentanoate + tRNA(Glu) + NADP(+) = L-glutamyl-tRNA(Glu) + NADPH + H(+)</text>
        <dbReference type="Rhea" id="RHEA:12344"/>
        <dbReference type="Rhea" id="RHEA-COMP:9663"/>
        <dbReference type="Rhea" id="RHEA-COMP:9680"/>
        <dbReference type="ChEBI" id="CHEBI:15378"/>
        <dbReference type="ChEBI" id="CHEBI:57501"/>
        <dbReference type="ChEBI" id="CHEBI:57783"/>
        <dbReference type="ChEBI" id="CHEBI:58349"/>
        <dbReference type="ChEBI" id="CHEBI:78442"/>
        <dbReference type="ChEBI" id="CHEBI:78520"/>
        <dbReference type="EC" id="1.2.1.70"/>
    </reaction>
</comment>
<dbReference type="InterPro" id="IPR036453">
    <property type="entry name" value="GluRdtase_dimer_dom_sf"/>
</dbReference>
<dbReference type="Gene3D" id="3.30.460.30">
    <property type="entry name" value="Glutamyl-tRNA reductase, N-terminal domain"/>
    <property type="match status" value="1"/>
</dbReference>
<feature type="domain" description="Glutamyl-tRNA reductase N-terminal" evidence="17">
    <location>
        <begin position="7"/>
        <end position="156"/>
    </location>
</feature>
<evidence type="ECO:0000256" key="5">
    <source>
        <dbReference type="ARBA" id="ARBA00023002"/>
    </source>
</evidence>
<evidence type="ECO:0000256" key="4">
    <source>
        <dbReference type="ARBA" id="ARBA00022857"/>
    </source>
</evidence>
<dbReference type="PANTHER" id="PTHR43013">
    <property type="entry name" value="GLUTAMYL-TRNA REDUCTASE"/>
    <property type="match status" value="1"/>
</dbReference>
<dbReference type="HOGENOM" id="CLU_035113_2_2_9"/>
<feature type="domain" description="Quinate/shikimate 5-dehydrogenase/glutamyl-tRNA reductase" evidence="16">
    <location>
        <begin position="171"/>
        <end position="306"/>
    </location>
</feature>
<reference evidence="18 19" key="2">
    <citation type="journal article" date="2010" name="Stand. Genomic Sci.">
        <title>Complete genome sequence of Syntrophothermus lipocalidus type strain (TGB-C1).</title>
        <authorList>
            <person name="Djao O.D."/>
            <person name="Zhang X."/>
            <person name="Lucas S."/>
            <person name="Lapidus A."/>
            <person name="Del Rio T.G."/>
            <person name="Nolan M."/>
            <person name="Tice H."/>
            <person name="Cheng J.F."/>
            <person name="Han C."/>
            <person name="Tapia R."/>
            <person name="Goodwin L."/>
            <person name="Pitluck S."/>
            <person name="Liolios K."/>
            <person name="Ivanova N."/>
            <person name="Mavromatis K."/>
            <person name="Mikhailova N."/>
            <person name="Ovchinnikova G."/>
            <person name="Pati A."/>
            <person name="Brambilla E."/>
            <person name="Chen A."/>
            <person name="Palaniappan K."/>
            <person name="Land M."/>
            <person name="Hauser L."/>
            <person name="Chang Y.J."/>
            <person name="Jeffries C.D."/>
            <person name="Rohde M."/>
            <person name="Sikorski J."/>
            <person name="Spring S."/>
            <person name="Goker M."/>
            <person name="Detter J.C."/>
            <person name="Woyke T."/>
            <person name="Bristow J."/>
            <person name="Eisen J.A."/>
            <person name="Markowitz V."/>
            <person name="Hugenholtz P."/>
            <person name="Kyrpides N.C."/>
            <person name="Klenk H.P."/>
        </authorList>
    </citation>
    <scope>NUCLEOTIDE SEQUENCE [LARGE SCALE GENOMIC DNA]</scope>
    <source>
        <strain evidence="19">DSM 12680 / TGB-C1</strain>
    </source>
</reference>
<evidence type="ECO:0000256" key="8">
    <source>
        <dbReference type="ARBA" id="ARBA00068659"/>
    </source>
</evidence>
<evidence type="ECO:0000259" key="17">
    <source>
        <dbReference type="Pfam" id="PF05201"/>
    </source>
</evidence>
<comment type="subunit">
    <text evidence="9">Homodimer.</text>
</comment>
<feature type="binding site" evidence="9 11">
    <location>
        <position position="120"/>
    </location>
    <ligand>
        <name>substrate</name>
    </ligand>
</feature>
<dbReference type="STRING" id="643648.Slip_1428"/>
<gene>
    <name evidence="9" type="primary">hemA</name>
    <name evidence="18" type="ordered locus">Slip_1428</name>
</gene>
<evidence type="ECO:0000256" key="3">
    <source>
        <dbReference type="ARBA" id="ARBA00012970"/>
    </source>
</evidence>
<organism evidence="18 19">
    <name type="scientific">Syntrophothermus lipocalidus (strain DSM 12680 / TGB-C1)</name>
    <dbReference type="NCBI Taxonomy" id="643648"/>
    <lineage>
        <taxon>Bacteria</taxon>
        <taxon>Bacillati</taxon>
        <taxon>Bacillota</taxon>
        <taxon>Clostridia</taxon>
        <taxon>Eubacteriales</taxon>
        <taxon>Syntrophomonadaceae</taxon>
        <taxon>Syntrophothermus</taxon>
    </lineage>
</organism>
<evidence type="ECO:0000256" key="13">
    <source>
        <dbReference type="PIRSR" id="PIRSR000445-4"/>
    </source>
</evidence>
<evidence type="ECO:0000259" key="15">
    <source>
        <dbReference type="Pfam" id="PF00745"/>
    </source>
</evidence>
<dbReference type="CDD" id="cd05213">
    <property type="entry name" value="NAD_bind_Glutamyl_tRNA_reduct"/>
    <property type="match status" value="1"/>
</dbReference>
<dbReference type="InterPro" id="IPR000343">
    <property type="entry name" value="4pyrrol_synth_GluRdtase"/>
</dbReference>
<dbReference type="KEGG" id="slp:Slip_1428"/>
<dbReference type="UniPathway" id="UPA00251">
    <property type="reaction ID" value="UER00316"/>
</dbReference>
<dbReference type="Pfam" id="PF05201">
    <property type="entry name" value="GlutR_N"/>
    <property type="match status" value="1"/>
</dbReference>
<evidence type="ECO:0000256" key="14">
    <source>
        <dbReference type="RuleBase" id="RU000584"/>
    </source>
</evidence>
<comment type="miscellaneous">
    <text evidence="9">During catalysis, the active site Cys acts as a nucleophile attacking the alpha-carbonyl group of tRNA-bound glutamate with the formation of a thioester intermediate between enzyme and glutamate, and the concomitant release of tRNA(Glu). The thioester intermediate is finally reduced by direct hydride transfer from NADPH, to form the product GSA.</text>
</comment>
<dbReference type="AlphaFoldDB" id="D7CNA6"/>
<keyword evidence="19" id="KW-1185">Reference proteome</keyword>
<feature type="binding site" evidence="9 11">
    <location>
        <begin position="49"/>
        <end position="52"/>
    </location>
    <ligand>
        <name>substrate</name>
    </ligand>
</feature>
<dbReference type="GO" id="GO:0050661">
    <property type="term" value="F:NADP binding"/>
    <property type="evidence" value="ECO:0007669"/>
    <property type="project" value="InterPro"/>
</dbReference>
<dbReference type="EMBL" id="CP002048">
    <property type="protein sequence ID" value="ADI02191.1"/>
    <property type="molecule type" value="Genomic_DNA"/>
</dbReference>
<dbReference type="GO" id="GO:0008883">
    <property type="term" value="F:glutamyl-tRNA reductase activity"/>
    <property type="evidence" value="ECO:0007669"/>
    <property type="project" value="UniProtKB-UniRule"/>
</dbReference>
<evidence type="ECO:0000256" key="11">
    <source>
        <dbReference type="PIRSR" id="PIRSR000445-2"/>
    </source>
</evidence>
<evidence type="ECO:0000313" key="18">
    <source>
        <dbReference type="EMBL" id="ADI02191.1"/>
    </source>
</evidence>
<dbReference type="InterPro" id="IPR036343">
    <property type="entry name" value="GluRdtase_N_sf"/>
</dbReference>
<evidence type="ECO:0000313" key="19">
    <source>
        <dbReference type="Proteomes" id="UP000000378"/>
    </source>
</evidence>
<keyword evidence="6 9" id="KW-0627">Porphyrin biosynthesis</keyword>
<dbReference type="InterPro" id="IPR018214">
    <property type="entry name" value="GluRdtase_CS"/>
</dbReference>
<dbReference type="Proteomes" id="UP000000378">
    <property type="component" value="Chromosome"/>
</dbReference>
<dbReference type="NCBIfam" id="NF000744">
    <property type="entry name" value="PRK00045.1-3"/>
    <property type="match status" value="1"/>
</dbReference>
<keyword evidence="4 9" id="KW-0521">NADP</keyword>
<name>D7CNA6_SYNLT</name>
<dbReference type="InterPro" id="IPR015895">
    <property type="entry name" value="4pyrrol_synth_GluRdtase_N"/>
</dbReference>
<feature type="active site" description="Nucleophile" evidence="9 10">
    <location>
        <position position="50"/>
    </location>
</feature>
<dbReference type="FunFam" id="3.30.460.30:FF:000001">
    <property type="entry name" value="Glutamyl-tRNA reductase"/>
    <property type="match status" value="1"/>
</dbReference>
<dbReference type="HAMAP" id="MF_00087">
    <property type="entry name" value="Glu_tRNA_reductase"/>
    <property type="match status" value="1"/>
</dbReference>
<feature type="site" description="Important for activity" evidence="9 13">
    <location>
        <position position="99"/>
    </location>
</feature>
<dbReference type="OrthoDB" id="110209at2"/>
<evidence type="ECO:0000259" key="16">
    <source>
        <dbReference type="Pfam" id="PF01488"/>
    </source>
</evidence>
<evidence type="ECO:0000256" key="10">
    <source>
        <dbReference type="PIRSR" id="PIRSR000445-1"/>
    </source>
</evidence>
<dbReference type="Pfam" id="PF01488">
    <property type="entry name" value="Shikimate_DH"/>
    <property type="match status" value="1"/>
</dbReference>
<dbReference type="InterPro" id="IPR006151">
    <property type="entry name" value="Shikm_DH/Glu-tRNA_Rdtase"/>
</dbReference>
<accession>D7CNA6</accession>
<dbReference type="SUPFAM" id="SSF69742">
    <property type="entry name" value="Glutamyl tRNA-reductase catalytic, N-terminal domain"/>
    <property type="match status" value="1"/>
</dbReference>
<evidence type="ECO:0000256" key="2">
    <source>
        <dbReference type="ARBA" id="ARBA00005916"/>
    </source>
</evidence>
<feature type="binding site" evidence="9 12">
    <location>
        <begin position="189"/>
        <end position="194"/>
    </location>
    <ligand>
        <name>NADP(+)</name>
        <dbReference type="ChEBI" id="CHEBI:58349"/>
    </ligand>
</feature>
<comment type="similarity">
    <text evidence="2 9 14">Belongs to the glutamyl-tRNA reductase family.</text>
</comment>
<sequence length="437" mass="48524">MYILLTGLNHRTAPVEVRERLAFAQPVPREVYESLARNEELHGMVVLSTCNRTEVYATVKDIGEGAQVLERFLAERAKMTVEELRPYLYQPNCYDAIGHLFRVAAGLDSMVIGETQILGQVKDAYVRAVEVGASDGILNTLFQKALHAGKKVRTVTGLDRHAVSVSYAAVELAKNIFGTLAGKTVLVIGAGEMSELTARYLVDNGVSTVIVSNRSYDRAVCLAEKMQGKAVHFDELPQWLALADIVISCTAANHYVIKYEAVAPVLQEKVGKKTFMIDIAVPRDIDPRVGTIEGVHLYDIDDLEKVVDANLLQRKKAAREAERVLEQELKEFNDWLDTLYVIPVIKALKERGEAIKRAEVARALNRLGKVSPRQEKVINALASSIVNQLLHFPIINLKEASLTNQGHLYAEITKKLFELELEDEGNNAHGSEGKNRD</sequence>
<dbReference type="GO" id="GO:0019353">
    <property type="term" value="P:protoporphyrinogen IX biosynthetic process from glutamate"/>
    <property type="evidence" value="ECO:0007669"/>
    <property type="project" value="TreeGrafter"/>
</dbReference>
<dbReference type="PROSITE" id="PS00747">
    <property type="entry name" value="GLUTR"/>
    <property type="match status" value="1"/>
</dbReference>
<dbReference type="eggNOG" id="COG0373">
    <property type="taxonomic scope" value="Bacteria"/>
</dbReference>
<protein>
    <recommendedName>
        <fullName evidence="8 9">Glutamyl-tRNA reductase</fullName>
        <shortName evidence="9">GluTR</shortName>
        <ecNumber evidence="3 9">1.2.1.70</ecNumber>
    </recommendedName>
</protein>
<feature type="binding site" evidence="9 11">
    <location>
        <begin position="114"/>
        <end position="116"/>
    </location>
    <ligand>
        <name>substrate</name>
    </ligand>
</feature>
<dbReference type="RefSeq" id="WP_013175593.1">
    <property type="nucleotide sequence ID" value="NC_014220.1"/>
</dbReference>
<comment type="function">
    <text evidence="9">Catalyzes the NADPH-dependent reduction of glutamyl-tRNA(Glu) to glutamate 1-semialdehyde (GSA).</text>
</comment>
<dbReference type="Gene3D" id="3.40.50.720">
    <property type="entry name" value="NAD(P)-binding Rossmann-like Domain"/>
    <property type="match status" value="1"/>
</dbReference>
<feature type="domain" description="Tetrapyrrole biosynthesis glutamyl-tRNA reductase dimerisation" evidence="15">
    <location>
        <begin position="320"/>
        <end position="419"/>
    </location>
</feature>
<evidence type="ECO:0000256" key="9">
    <source>
        <dbReference type="HAMAP-Rule" id="MF_00087"/>
    </source>
</evidence>
<dbReference type="InterPro" id="IPR036291">
    <property type="entry name" value="NAD(P)-bd_dom_sf"/>
</dbReference>
<evidence type="ECO:0000256" key="1">
    <source>
        <dbReference type="ARBA" id="ARBA00005059"/>
    </source>
</evidence>
<comment type="pathway">
    <text evidence="1 9 14">Porphyrin-containing compound metabolism; protoporphyrin-IX biosynthesis; 5-aminolevulinate from L-glutamyl-tRNA(Glu): step 1/2.</text>
</comment>
<proteinExistence type="inferred from homology"/>
<dbReference type="SUPFAM" id="SSF51735">
    <property type="entry name" value="NAD(P)-binding Rossmann-fold domains"/>
    <property type="match status" value="1"/>
</dbReference>
<evidence type="ECO:0000256" key="12">
    <source>
        <dbReference type="PIRSR" id="PIRSR000445-3"/>
    </source>
</evidence>
<feature type="binding site" evidence="9 11">
    <location>
        <position position="109"/>
    </location>
    <ligand>
        <name>substrate</name>
    </ligand>
</feature>
<dbReference type="PIRSF" id="PIRSF000445">
    <property type="entry name" value="4pyrrol_synth_GluRdtase"/>
    <property type="match status" value="1"/>
</dbReference>